<proteinExistence type="predicted"/>
<dbReference type="eggNOG" id="ENOG5030CD5">
    <property type="taxonomic scope" value="Bacteria"/>
</dbReference>
<evidence type="ECO:0000313" key="2">
    <source>
        <dbReference type="Proteomes" id="UP000030153"/>
    </source>
</evidence>
<gene>
    <name evidence="1" type="ORF">N780_17425</name>
</gene>
<dbReference type="EMBL" id="AVBG01000008">
    <property type="protein sequence ID" value="KGP91140.1"/>
    <property type="molecule type" value="Genomic_DNA"/>
</dbReference>
<dbReference type="Proteomes" id="UP000030153">
    <property type="component" value="Unassembled WGS sequence"/>
</dbReference>
<accession>A0A0A2VBU4</accession>
<dbReference type="RefSeq" id="WP_036784061.1">
    <property type="nucleotide sequence ID" value="NZ_AVBG01000008.1"/>
</dbReference>
<keyword evidence="2" id="KW-1185">Reference proteome</keyword>
<reference evidence="1 2" key="1">
    <citation type="submission" date="2013-08" db="EMBL/GenBank/DDBJ databases">
        <title>Genome of Pontibacillus chungwhensis.</title>
        <authorList>
            <person name="Wang Q."/>
            <person name="Wang G."/>
        </authorList>
    </citation>
    <scope>NUCLEOTIDE SEQUENCE [LARGE SCALE GENOMIC DNA]</scope>
    <source>
        <strain evidence="1 2">BH030062</strain>
    </source>
</reference>
<evidence type="ECO:0000313" key="1">
    <source>
        <dbReference type="EMBL" id="KGP91140.1"/>
    </source>
</evidence>
<organism evidence="1 2">
    <name type="scientific">Pontibacillus chungwhensis BH030062</name>
    <dbReference type="NCBI Taxonomy" id="1385513"/>
    <lineage>
        <taxon>Bacteria</taxon>
        <taxon>Bacillati</taxon>
        <taxon>Bacillota</taxon>
        <taxon>Bacilli</taxon>
        <taxon>Bacillales</taxon>
        <taxon>Bacillaceae</taxon>
        <taxon>Pontibacillus</taxon>
    </lineage>
</organism>
<dbReference type="AlphaFoldDB" id="A0A0A2VBU4"/>
<name>A0A0A2VBU4_9BACI</name>
<dbReference type="OrthoDB" id="2691659at2"/>
<protein>
    <submittedName>
        <fullName evidence="1">Uncharacterized protein</fullName>
    </submittedName>
</protein>
<comment type="caution">
    <text evidence="1">The sequence shown here is derived from an EMBL/GenBank/DDBJ whole genome shotgun (WGS) entry which is preliminary data.</text>
</comment>
<sequence>MKHQLKRIERSGNRRAEHKLVGVSVGEREEWLWTAFVKKGNVGWVFVSSRPKMMNSREVEWKSQQTVPPDVNRFISELAQKVDALFKVNEVS</sequence>